<keyword evidence="2" id="KW-1185">Reference proteome</keyword>
<dbReference type="AlphaFoldDB" id="A0A310SEA3"/>
<dbReference type="EMBL" id="KQ822099">
    <property type="protein sequence ID" value="OAD46919.1"/>
    <property type="molecule type" value="Genomic_DNA"/>
</dbReference>
<proteinExistence type="predicted"/>
<protein>
    <submittedName>
        <fullName evidence="1">Uncharacterized protein</fullName>
    </submittedName>
</protein>
<organism evidence="1 2">
    <name type="scientific">Eufriesea mexicana</name>
    <dbReference type="NCBI Taxonomy" id="516756"/>
    <lineage>
        <taxon>Eukaryota</taxon>
        <taxon>Metazoa</taxon>
        <taxon>Ecdysozoa</taxon>
        <taxon>Arthropoda</taxon>
        <taxon>Hexapoda</taxon>
        <taxon>Insecta</taxon>
        <taxon>Pterygota</taxon>
        <taxon>Neoptera</taxon>
        <taxon>Endopterygota</taxon>
        <taxon>Hymenoptera</taxon>
        <taxon>Apocrita</taxon>
        <taxon>Aculeata</taxon>
        <taxon>Apoidea</taxon>
        <taxon>Anthophila</taxon>
        <taxon>Apidae</taxon>
        <taxon>Eufriesea</taxon>
    </lineage>
</organism>
<name>A0A310SEA3_9HYME</name>
<dbReference type="Proteomes" id="UP000250275">
    <property type="component" value="Unassembled WGS sequence"/>
</dbReference>
<evidence type="ECO:0000313" key="1">
    <source>
        <dbReference type="EMBL" id="OAD46919.1"/>
    </source>
</evidence>
<sequence>MRQAEDAHLLDIIQREIADNFDSDRHELRKIAKENLLKIQEENRRGYGRNCKAPTKYAEGDLVVIKKTQFEPSSKLKARYLGRTELPRSSVTINMRCFG</sequence>
<evidence type="ECO:0000313" key="2">
    <source>
        <dbReference type="Proteomes" id="UP000250275"/>
    </source>
</evidence>
<reference evidence="1 2" key="1">
    <citation type="submission" date="2015-07" db="EMBL/GenBank/DDBJ databases">
        <title>The genome of Eufriesea mexicana.</title>
        <authorList>
            <person name="Pan H."/>
            <person name="Kapheim K."/>
        </authorList>
    </citation>
    <scope>NUCLEOTIDE SEQUENCE [LARGE SCALE GENOMIC DNA]</scope>
    <source>
        <strain evidence="1">0111107269</strain>
        <tissue evidence="1">Whole body</tissue>
    </source>
</reference>
<gene>
    <name evidence="1" type="ORF">WN48_09437</name>
</gene>
<accession>A0A310SEA3</accession>